<comment type="caution">
    <text evidence="2">The sequence shown here is derived from an EMBL/GenBank/DDBJ whole genome shotgun (WGS) entry which is preliminary data.</text>
</comment>
<organism evidence="2 3">
    <name type="scientific">Waltera intestinalis</name>
    <dbReference type="NCBI Taxonomy" id="2606635"/>
    <lineage>
        <taxon>Bacteria</taxon>
        <taxon>Bacillati</taxon>
        <taxon>Bacillota</taxon>
        <taxon>Clostridia</taxon>
        <taxon>Lachnospirales</taxon>
        <taxon>Lachnospiraceae</taxon>
        <taxon>Waltera</taxon>
    </lineage>
</organism>
<dbReference type="Proteomes" id="UP000476055">
    <property type="component" value="Unassembled WGS sequence"/>
</dbReference>
<keyword evidence="3" id="KW-1185">Reference proteome</keyword>
<sequence>MKNTNKSIFENYPDVVTVEQLASMLGISTKTAYKLVKEKQIKSVCIGRIYKIPKIYVLEYLQIPF</sequence>
<dbReference type="NCBIfam" id="TIGR01764">
    <property type="entry name" value="excise"/>
    <property type="match status" value="1"/>
</dbReference>
<dbReference type="GO" id="GO:0003677">
    <property type="term" value="F:DNA binding"/>
    <property type="evidence" value="ECO:0007669"/>
    <property type="project" value="InterPro"/>
</dbReference>
<dbReference type="RefSeq" id="WP_118692728.1">
    <property type="nucleotide sequence ID" value="NZ_VUMU01000006.1"/>
</dbReference>
<name>A0A6L5YIS1_9FIRM</name>
<reference evidence="2 3" key="1">
    <citation type="submission" date="2019-08" db="EMBL/GenBank/DDBJ databases">
        <title>In-depth cultivation of the pig gut microbiome towards novel bacterial diversity and tailored functional studies.</title>
        <authorList>
            <person name="Wylensek D."/>
            <person name="Hitch T.C.A."/>
            <person name="Clavel T."/>
        </authorList>
    </citation>
    <scope>NUCLEOTIDE SEQUENCE [LARGE SCALE GENOMIC DNA]</scope>
    <source>
        <strain evidence="2 3">WCA3-601-WT-6H</strain>
    </source>
</reference>
<accession>A0A6L5YIS1</accession>
<proteinExistence type="predicted"/>
<protein>
    <submittedName>
        <fullName evidence="2">Helix-turn-helix domain-containing protein</fullName>
    </submittedName>
</protein>
<dbReference type="InterPro" id="IPR010093">
    <property type="entry name" value="SinI_DNA-bd"/>
</dbReference>
<dbReference type="Pfam" id="PF12728">
    <property type="entry name" value="HTH_17"/>
    <property type="match status" value="1"/>
</dbReference>
<dbReference type="AlphaFoldDB" id="A0A6L5YIS1"/>
<dbReference type="EMBL" id="VUMU01000006">
    <property type="protein sequence ID" value="MST57953.1"/>
    <property type="molecule type" value="Genomic_DNA"/>
</dbReference>
<evidence type="ECO:0000259" key="1">
    <source>
        <dbReference type="Pfam" id="PF12728"/>
    </source>
</evidence>
<gene>
    <name evidence="2" type="ORF">FYJ59_06795</name>
</gene>
<feature type="domain" description="Helix-turn-helix" evidence="1">
    <location>
        <begin position="16"/>
        <end position="62"/>
    </location>
</feature>
<evidence type="ECO:0000313" key="2">
    <source>
        <dbReference type="EMBL" id="MST57953.1"/>
    </source>
</evidence>
<dbReference type="InterPro" id="IPR041657">
    <property type="entry name" value="HTH_17"/>
</dbReference>
<evidence type="ECO:0000313" key="3">
    <source>
        <dbReference type="Proteomes" id="UP000476055"/>
    </source>
</evidence>